<evidence type="ECO:0000256" key="5">
    <source>
        <dbReference type="ARBA" id="ARBA00023136"/>
    </source>
</evidence>
<evidence type="ECO:0000256" key="3">
    <source>
        <dbReference type="ARBA" id="ARBA00022692"/>
    </source>
</evidence>
<dbReference type="RefSeq" id="WP_319009105.1">
    <property type="nucleotide sequence ID" value="NZ_JAWJZF010000320.1"/>
</dbReference>
<comment type="subcellular location">
    <subcellularLocation>
        <location evidence="1">Membrane</location>
        <topology evidence="1">Multi-pass membrane protein</topology>
    </subcellularLocation>
</comment>
<feature type="region of interest" description="Disordered" evidence="6">
    <location>
        <begin position="312"/>
        <end position="338"/>
    </location>
</feature>
<gene>
    <name evidence="9" type="ORF">R2363_10615</name>
</gene>
<feature type="domain" description="EamA" evidence="8">
    <location>
        <begin position="22"/>
        <end position="150"/>
    </location>
</feature>
<dbReference type="InterPro" id="IPR037185">
    <property type="entry name" value="EmrE-like"/>
</dbReference>
<feature type="transmembrane region" description="Helical" evidence="7">
    <location>
        <begin position="45"/>
        <end position="65"/>
    </location>
</feature>
<dbReference type="InterPro" id="IPR000620">
    <property type="entry name" value="EamA_dom"/>
</dbReference>
<dbReference type="EMBL" id="JAWJZF010000320">
    <property type="protein sequence ID" value="MDX2292626.1"/>
    <property type="molecule type" value="Genomic_DNA"/>
</dbReference>
<feature type="transmembrane region" description="Helical" evidence="7">
    <location>
        <begin position="260"/>
        <end position="280"/>
    </location>
</feature>
<evidence type="ECO:0000256" key="1">
    <source>
        <dbReference type="ARBA" id="ARBA00004141"/>
    </source>
</evidence>
<evidence type="ECO:0000256" key="4">
    <source>
        <dbReference type="ARBA" id="ARBA00022989"/>
    </source>
</evidence>
<dbReference type="Pfam" id="PF00892">
    <property type="entry name" value="EamA"/>
    <property type="match status" value="1"/>
</dbReference>
<protein>
    <submittedName>
        <fullName evidence="9">DMT family transporter</fullName>
    </submittedName>
</protein>
<evidence type="ECO:0000256" key="6">
    <source>
        <dbReference type="SAM" id="MobiDB-lite"/>
    </source>
</evidence>
<keyword evidence="4 7" id="KW-1133">Transmembrane helix</keyword>
<feature type="transmembrane region" description="Helical" evidence="7">
    <location>
        <begin position="138"/>
        <end position="154"/>
    </location>
</feature>
<feature type="transmembrane region" description="Helical" evidence="7">
    <location>
        <begin position="12"/>
        <end position="33"/>
    </location>
</feature>
<keyword evidence="3 7" id="KW-0812">Transmembrane</keyword>
<feature type="transmembrane region" description="Helical" evidence="7">
    <location>
        <begin position="201"/>
        <end position="224"/>
    </location>
</feature>
<feature type="transmembrane region" description="Helical" evidence="7">
    <location>
        <begin position="286"/>
        <end position="305"/>
    </location>
</feature>
<evidence type="ECO:0000313" key="10">
    <source>
        <dbReference type="Proteomes" id="UP001278571"/>
    </source>
</evidence>
<evidence type="ECO:0000313" key="9">
    <source>
        <dbReference type="EMBL" id="MDX2292626.1"/>
    </source>
</evidence>
<feature type="transmembrane region" description="Helical" evidence="7">
    <location>
        <begin position="77"/>
        <end position="95"/>
    </location>
</feature>
<organism evidence="9 10">
    <name type="scientific">Streptomyces roseolus</name>
    <dbReference type="NCBI Taxonomy" id="67358"/>
    <lineage>
        <taxon>Bacteria</taxon>
        <taxon>Bacillati</taxon>
        <taxon>Actinomycetota</taxon>
        <taxon>Actinomycetes</taxon>
        <taxon>Kitasatosporales</taxon>
        <taxon>Streptomycetaceae</taxon>
        <taxon>Streptomyces</taxon>
    </lineage>
</organism>
<dbReference type="Proteomes" id="UP001278571">
    <property type="component" value="Unassembled WGS sequence"/>
</dbReference>
<feature type="transmembrane region" description="Helical" evidence="7">
    <location>
        <begin position="166"/>
        <end position="189"/>
    </location>
</feature>
<proteinExistence type="inferred from homology"/>
<keyword evidence="5 7" id="KW-0472">Membrane</keyword>
<comment type="similarity">
    <text evidence="2">Belongs to the EamA transporter family.</text>
</comment>
<dbReference type="PANTHER" id="PTHR32322:SF2">
    <property type="entry name" value="EAMA DOMAIN-CONTAINING PROTEIN"/>
    <property type="match status" value="1"/>
</dbReference>
<dbReference type="PANTHER" id="PTHR32322">
    <property type="entry name" value="INNER MEMBRANE TRANSPORTER"/>
    <property type="match status" value="1"/>
</dbReference>
<evidence type="ECO:0000259" key="8">
    <source>
        <dbReference type="Pfam" id="PF00892"/>
    </source>
</evidence>
<dbReference type="InterPro" id="IPR050638">
    <property type="entry name" value="AA-Vitamin_Transporters"/>
</dbReference>
<feature type="transmembrane region" description="Helical" evidence="7">
    <location>
        <begin position="230"/>
        <end position="248"/>
    </location>
</feature>
<dbReference type="SUPFAM" id="SSF103481">
    <property type="entry name" value="Multidrug resistance efflux transporter EmrE"/>
    <property type="match status" value="1"/>
</dbReference>
<keyword evidence="10" id="KW-1185">Reference proteome</keyword>
<name>A0ABU4K4E5_9ACTN</name>
<feature type="transmembrane region" description="Helical" evidence="7">
    <location>
        <begin position="107"/>
        <end position="129"/>
    </location>
</feature>
<evidence type="ECO:0000256" key="2">
    <source>
        <dbReference type="ARBA" id="ARBA00007362"/>
    </source>
</evidence>
<evidence type="ECO:0000256" key="7">
    <source>
        <dbReference type="SAM" id="Phobius"/>
    </source>
</evidence>
<comment type="caution">
    <text evidence="9">The sequence shown here is derived from an EMBL/GenBank/DDBJ whole genome shotgun (WGS) entry which is preliminary data.</text>
</comment>
<sequence>MVTDGPPRTHRGGLLVVPALSVLMIALLAAGWLLAGHLVDGAPPLLVAAGRTAASFAVITVVALLHPRLRSEARTAAARGGSVALLAFLGFFAYYSGTLLGTGFIGASRVGLIVSLLPCLTFVIGALAFREPSTRRKVLGTVLAVVAAFGYALADASAGEASGTGGGALVSGGLLALGGTFTYAVYGYVYRRRMADLSPVASLPAITGAGTVMLGLTVVLFVPLGGVSPADWGGIAALGVLLTAPVFLISHELILRKGPLFTSALALVVPFLVRLGEWALGRETAPGPLVLLLLLLCAGGVWLTIGGAPAPGRATTGAAEDEESAGETAGARTRQETS</sequence>
<accession>A0ABU4K4E5</accession>
<reference evidence="9 10" key="1">
    <citation type="submission" date="2023-10" db="EMBL/GenBank/DDBJ databases">
        <authorList>
            <person name="Wang X.X."/>
        </authorList>
    </citation>
    <scope>NUCLEOTIDE SEQUENCE [LARGE SCALE GENOMIC DNA]</scope>
    <source>
        <strain evidence="9 10">NBRC 12816</strain>
    </source>
</reference>